<evidence type="ECO:0000313" key="6">
    <source>
        <dbReference type="Proteomes" id="UP000435112"/>
    </source>
</evidence>
<evidence type="ECO:0000313" key="2">
    <source>
        <dbReference type="EMBL" id="KAE9026500.1"/>
    </source>
</evidence>
<protein>
    <submittedName>
        <fullName evidence="2">Uncharacterized protein</fullName>
    </submittedName>
</protein>
<evidence type="ECO:0000313" key="3">
    <source>
        <dbReference type="EMBL" id="KAE9335493.1"/>
    </source>
</evidence>
<keyword evidence="5" id="KW-1185">Reference proteome</keyword>
<dbReference type="AlphaFoldDB" id="A0A6A3M981"/>
<dbReference type="Proteomes" id="UP000429607">
    <property type="component" value="Unassembled WGS sequence"/>
</dbReference>
<evidence type="ECO:0000313" key="4">
    <source>
        <dbReference type="Proteomes" id="UP000429607"/>
    </source>
</evidence>
<reference evidence="4 6" key="1">
    <citation type="submission" date="2018-09" db="EMBL/GenBank/DDBJ databases">
        <title>Genomic investigation of the strawberry pathogen Phytophthora fragariae indicates pathogenicity is determined by transcriptional variation in three key races.</title>
        <authorList>
            <person name="Adams T.M."/>
            <person name="Armitage A.D."/>
            <person name="Sobczyk M.K."/>
            <person name="Bates H.J."/>
            <person name="Dunwell J.M."/>
            <person name="Nellist C.F."/>
            <person name="Harrison R.J."/>
        </authorList>
    </citation>
    <scope>NUCLEOTIDE SEQUENCE [LARGE SCALE GENOMIC DNA]</scope>
    <source>
        <strain evidence="2 4">SCRP249</strain>
        <strain evidence="1 6">SCRP324</strain>
        <strain evidence="3 5">SCRP333</strain>
    </source>
</reference>
<proteinExistence type="predicted"/>
<dbReference type="EMBL" id="QXFT01000803">
    <property type="protein sequence ID" value="KAE9335493.1"/>
    <property type="molecule type" value="Genomic_DNA"/>
</dbReference>
<organism evidence="2 4">
    <name type="scientific">Phytophthora rubi</name>
    <dbReference type="NCBI Taxonomy" id="129364"/>
    <lineage>
        <taxon>Eukaryota</taxon>
        <taxon>Sar</taxon>
        <taxon>Stramenopiles</taxon>
        <taxon>Oomycota</taxon>
        <taxon>Peronosporomycetes</taxon>
        <taxon>Peronosporales</taxon>
        <taxon>Peronosporaceae</taxon>
        <taxon>Phytophthora</taxon>
    </lineage>
</organism>
<dbReference type="Proteomes" id="UP000434957">
    <property type="component" value="Unassembled WGS sequence"/>
</dbReference>
<dbReference type="Proteomes" id="UP000435112">
    <property type="component" value="Unassembled WGS sequence"/>
</dbReference>
<evidence type="ECO:0000313" key="1">
    <source>
        <dbReference type="EMBL" id="KAE9020390.1"/>
    </source>
</evidence>
<gene>
    <name evidence="2" type="ORF">PR001_g12188</name>
    <name evidence="1" type="ORF">PR002_g12550</name>
    <name evidence="3" type="ORF">PR003_g12994</name>
</gene>
<dbReference type="EMBL" id="QXFU01000794">
    <property type="protein sequence ID" value="KAE9020390.1"/>
    <property type="molecule type" value="Genomic_DNA"/>
</dbReference>
<name>A0A6A3M981_9STRA</name>
<evidence type="ECO:0000313" key="5">
    <source>
        <dbReference type="Proteomes" id="UP000434957"/>
    </source>
</evidence>
<dbReference type="EMBL" id="QXFV01000781">
    <property type="protein sequence ID" value="KAE9026500.1"/>
    <property type="molecule type" value="Genomic_DNA"/>
</dbReference>
<accession>A0A6A3M981</accession>
<sequence>MRDPELFLCGGFLVPLRCLPIPIAGSLRGLRTRRARAAWPSYPGAVTCCWKIAKIYLI</sequence>
<comment type="caution">
    <text evidence="2">The sequence shown here is derived from an EMBL/GenBank/DDBJ whole genome shotgun (WGS) entry which is preliminary data.</text>
</comment>